<dbReference type="Gene3D" id="3.40.50.720">
    <property type="entry name" value="NAD(P)-binding Rossmann-like Domain"/>
    <property type="match status" value="1"/>
</dbReference>
<dbReference type="AlphaFoldDB" id="A0A7Z1B0H4"/>
<dbReference type="PANTHER" id="PTHR43431">
    <property type="entry name" value="OXIDOREDUCTASE, SHORT CHAIN DEHYDROGENASE/REDUCTASE FAMILY (AFU_ORTHOLOGUE AFUA_5G14000)"/>
    <property type="match status" value="1"/>
</dbReference>
<keyword evidence="2" id="KW-1185">Reference proteome</keyword>
<evidence type="ECO:0000313" key="1">
    <source>
        <dbReference type="EMBL" id="OLF12654.1"/>
    </source>
</evidence>
<dbReference type="InterPro" id="IPR036291">
    <property type="entry name" value="NAD(P)-bd_dom_sf"/>
</dbReference>
<dbReference type="PANTHER" id="PTHR43431:SF7">
    <property type="entry name" value="OXIDOREDUCTASE, SHORT CHAIN DEHYDROGENASE_REDUCTASE FAMILY (AFU_ORTHOLOGUE AFUA_5G14000)"/>
    <property type="match status" value="1"/>
</dbReference>
<accession>A0A7Z1B0H4</accession>
<sequence length="241" mass="25136">MKTVAVFGAGPALGLSVARRFAAEGHRVALVARSQENLDALVAGLPGVETATFTADLLDRAQLVAAVEAITAHFGHIDVAVYSPNGLDHPPVGIFDVDGDALPHQLDLLLLAPIALTGLLLPGMRERGHGSLLFASGSSAIEPTPQLANVGIALAGMRNYLHNLNAAVAGDGVYVGVVPIGGLIRRSAVEALLASSAGATQFGDFTPDELRFEMLDPDDIADVFWDLHSRRDRPEAVVGGR</sequence>
<dbReference type="Proteomes" id="UP000185696">
    <property type="component" value="Unassembled WGS sequence"/>
</dbReference>
<comment type="caution">
    <text evidence="1">The sequence shown here is derived from an EMBL/GenBank/DDBJ whole genome shotgun (WGS) entry which is preliminary data.</text>
</comment>
<organism evidence="1 2">
    <name type="scientific">Actinophytocola xinjiangensis</name>
    <dbReference type="NCBI Taxonomy" id="485602"/>
    <lineage>
        <taxon>Bacteria</taxon>
        <taxon>Bacillati</taxon>
        <taxon>Actinomycetota</taxon>
        <taxon>Actinomycetes</taxon>
        <taxon>Pseudonocardiales</taxon>
        <taxon>Pseudonocardiaceae</taxon>
    </lineage>
</organism>
<evidence type="ECO:0000313" key="2">
    <source>
        <dbReference type="Proteomes" id="UP000185696"/>
    </source>
</evidence>
<dbReference type="Pfam" id="PF00106">
    <property type="entry name" value="adh_short"/>
    <property type="match status" value="1"/>
</dbReference>
<gene>
    <name evidence="1" type="ORF">BLA60_04995</name>
</gene>
<dbReference type="RefSeq" id="WP_075131560.1">
    <property type="nucleotide sequence ID" value="NZ_MSIF01000002.1"/>
</dbReference>
<evidence type="ECO:0008006" key="3">
    <source>
        <dbReference type="Google" id="ProtNLM"/>
    </source>
</evidence>
<dbReference type="OrthoDB" id="9799818at2"/>
<name>A0A7Z1B0H4_9PSEU</name>
<protein>
    <recommendedName>
        <fullName evidence="3">Short-subunit dehydrogenase</fullName>
    </recommendedName>
</protein>
<dbReference type="EMBL" id="MSIF01000002">
    <property type="protein sequence ID" value="OLF12654.1"/>
    <property type="molecule type" value="Genomic_DNA"/>
</dbReference>
<proteinExistence type="predicted"/>
<dbReference type="InterPro" id="IPR002347">
    <property type="entry name" value="SDR_fam"/>
</dbReference>
<reference evidence="1 2" key="1">
    <citation type="submission" date="2016-12" db="EMBL/GenBank/DDBJ databases">
        <title>The draft genome sequence of Actinophytocola xinjiangensis.</title>
        <authorList>
            <person name="Wang W."/>
            <person name="Yuan L."/>
        </authorList>
    </citation>
    <scope>NUCLEOTIDE SEQUENCE [LARGE SCALE GENOMIC DNA]</scope>
    <source>
        <strain evidence="1 2">CGMCC 4.4663</strain>
    </source>
</reference>
<dbReference type="SUPFAM" id="SSF51735">
    <property type="entry name" value="NAD(P)-binding Rossmann-fold domains"/>
    <property type="match status" value="1"/>
</dbReference>